<organism evidence="1 2">
    <name type="scientific">Nitrosomonas oligotropha</name>
    <dbReference type="NCBI Taxonomy" id="42354"/>
    <lineage>
        <taxon>Bacteria</taxon>
        <taxon>Pseudomonadati</taxon>
        <taxon>Pseudomonadota</taxon>
        <taxon>Betaproteobacteria</taxon>
        <taxon>Nitrosomonadales</taxon>
        <taxon>Nitrosomonadaceae</taxon>
        <taxon>Nitrosomonas</taxon>
    </lineage>
</organism>
<dbReference type="AlphaFoldDB" id="A0A1H8QBL3"/>
<accession>A0A1H8QBL3</accession>
<dbReference type="STRING" id="42354.SAMN05216333_11175"/>
<proteinExistence type="predicted"/>
<keyword evidence="2" id="KW-1185">Reference proteome</keyword>
<evidence type="ECO:0000313" key="1">
    <source>
        <dbReference type="EMBL" id="SEO51609.1"/>
    </source>
</evidence>
<dbReference type="EMBL" id="FODO01000011">
    <property type="protein sequence ID" value="SEO51609.1"/>
    <property type="molecule type" value="Genomic_DNA"/>
</dbReference>
<protein>
    <submittedName>
        <fullName evidence="1">Uncharacterized protein</fullName>
    </submittedName>
</protein>
<evidence type="ECO:0000313" key="2">
    <source>
        <dbReference type="Proteomes" id="UP000198814"/>
    </source>
</evidence>
<sequence>MARSGRVVCALFLPDLFLTGFDRLTRDGECSDVSGTAVTGLSDNLTRNNADAMFIGKV</sequence>
<gene>
    <name evidence="1" type="ORF">SAMN05216333_11175</name>
</gene>
<dbReference type="Proteomes" id="UP000198814">
    <property type="component" value="Unassembled WGS sequence"/>
</dbReference>
<reference evidence="2" key="1">
    <citation type="submission" date="2016-10" db="EMBL/GenBank/DDBJ databases">
        <authorList>
            <person name="Varghese N."/>
            <person name="Submissions S."/>
        </authorList>
    </citation>
    <scope>NUCLEOTIDE SEQUENCE [LARGE SCALE GENOMIC DNA]</scope>
    <source>
        <strain evidence="2">Nm76</strain>
    </source>
</reference>
<name>A0A1H8QBL3_9PROT</name>